<accession>A0AAQ5WXY3</accession>
<evidence type="ECO:0000256" key="2">
    <source>
        <dbReference type="ARBA" id="ARBA00023157"/>
    </source>
</evidence>
<evidence type="ECO:0000256" key="3">
    <source>
        <dbReference type="SAM" id="Phobius"/>
    </source>
</evidence>
<reference evidence="5" key="3">
    <citation type="submission" date="2025-09" db="UniProtKB">
        <authorList>
            <consortium name="Ensembl"/>
        </authorList>
    </citation>
    <scope>IDENTIFICATION</scope>
</reference>
<dbReference type="AlphaFoldDB" id="A0AAQ5WXY3"/>
<dbReference type="PANTHER" id="PTHR11481:SF64">
    <property type="entry name" value="FC RECEPTOR-LIKE PROTEIN 4"/>
    <property type="match status" value="1"/>
</dbReference>
<feature type="domain" description="Immunoglobulin" evidence="4">
    <location>
        <begin position="79"/>
        <end position="157"/>
    </location>
</feature>
<feature type="transmembrane region" description="Helical" evidence="3">
    <location>
        <begin position="252"/>
        <end position="275"/>
    </location>
</feature>
<protein>
    <recommendedName>
        <fullName evidence="4">Immunoglobulin domain-containing protein</fullName>
    </recommendedName>
</protein>
<dbReference type="SUPFAM" id="SSF48726">
    <property type="entry name" value="Immunoglobulin"/>
    <property type="match status" value="2"/>
</dbReference>
<reference evidence="5 6" key="1">
    <citation type="submission" date="2022-01" db="EMBL/GenBank/DDBJ databases">
        <title>A chromosome-scale genome assembly of the false clownfish, Amphiprion ocellaris.</title>
        <authorList>
            <person name="Ryu T."/>
        </authorList>
    </citation>
    <scope>NUCLEOTIDE SEQUENCE [LARGE SCALE GENOMIC DNA]</scope>
</reference>
<dbReference type="GeneTree" id="ENSGT00940000163711"/>
<keyword evidence="1" id="KW-0732">Signal</keyword>
<evidence type="ECO:0000256" key="1">
    <source>
        <dbReference type="ARBA" id="ARBA00022729"/>
    </source>
</evidence>
<feature type="domain" description="Immunoglobulin" evidence="4">
    <location>
        <begin position="165"/>
        <end position="239"/>
    </location>
</feature>
<evidence type="ECO:0000313" key="6">
    <source>
        <dbReference type="Proteomes" id="UP001501940"/>
    </source>
</evidence>
<dbReference type="SMART" id="SM00409">
    <property type="entry name" value="IG"/>
    <property type="match status" value="2"/>
</dbReference>
<keyword evidence="6" id="KW-1185">Reference proteome</keyword>
<dbReference type="InterPro" id="IPR050488">
    <property type="entry name" value="Ig_Fc_receptor"/>
</dbReference>
<keyword evidence="2" id="KW-1015">Disulfide bond</keyword>
<evidence type="ECO:0000313" key="5">
    <source>
        <dbReference type="Ensembl" id="ENSAOCP00000033402.1"/>
    </source>
</evidence>
<dbReference type="InterPro" id="IPR003599">
    <property type="entry name" value="Ig_sub"/>
</dbReference>
<dbReference type="GO" id="GO:0009897">
    <property type="term" value="C:external side of plasma membrane"/>
    <property type="evidence" value="ECO:0007669"/>
    <property type="project" value="TreeGrafter"/>
</dbReference>
<dbReference type="Proteomes" id="UP001501940">
    <property type="component" value="Chromosome 23"/>
</dbReference>
<evidence type="ECO:0000259" key="4">
    <source>
        <dbReference type="SMART" id="SM00409"/>
    </source>
</evidence>
<keyword evidence="3" id="KW-0812">Transmembrane</keyword>
<keyword evidence="3" id="KW-1133">Transmembrane helix</keyword>
<dbReference type="Gene3D" id="2.60.40.10">
    <property type="entry name" value="Immunoglobulins"/>
    <property type="match status" value="2"/>
</dbReference>
<keyword evidence="3" id="KW-0472">Membrane</keyword>
<dbReference type="InterPro" id="IPR036179">
    <property type="entry name" value="Ig-like_dom_sf"/>
</dbReference>
<dbReference type="InterPro" id="IPR013783">
    <property type="entry name" value="Ig-like_fold"/>
</dbReference>
<organism evidence="5 6">
    <name type="scientific">Amphiprion ocellaris</name>
    <name type="common">Clown anemonefish</name>
    <dbReference type="NCBI Taxonomy" id="80972"/>
    <lineage>
        <taxon>Eukaryota</taxon>
        <taxon>Metazoa</taxon>
        <taxon>Chordata</taxon>
        <taxon>Craniata</taxon>
        <taxon>Vertebrata</taxon>
        <taxon>Euteleostomi</taxon>
        <taxon>Actinopterygii</taxon>
        <taxon>Neopterygii</taxon>
        <taxon>Teleostei</taxon>
        <taxon>Neoteleostei</taxon>
        <taxon>Acanthomorphata</taxon>
        <taxon>Ovalentaria</taxon>
        <taxon>Pomacentridae</taxon>
        <taxon>Amphiprion</taxon>
    </lineage>
</organism>
<sequence>NHRQKAAPCRRNILDLQPLVLLLASQRLSVTCRPHVSLNQAGQAFVASVWPHLASAGSLKLAPTGRSTIVSDAAFRIVPSRLQLFQYEPLTFHCEGLDGSSWLRGIRSAGGFLSVCDAAETPAASCRIHKAYRADSGEYWCETEGGDRSSSIRINVTDGSVILESPVLPIMEGDCVTLRCRNQTMSSDLTAAFYKDGLLIGSSSAGEMILHSVSGSDEGLYNCNISSVGESPQSWLAVRALHRQIHSSHIYLILRTVFTIVMVVLLLLLVGVIHFGKLRVTQK</sequence>
<dbReference type="GO" id="GO:0006955">
    <property type="term" value="P:immune response"/>
    <property type="evidence" value="ECO:0007669"/>
    <property type="project" value="TreeGrafter"/>
</dbReference>
<reference evidence="5" key="2">
    <citation type="submission" date="2025-08" db="UniProtKB">
        <authorList>
            <consortium name="Ensembl"/>
        </authorList>
    </citation>
    <scope>IDENTIFICATION</scope>
</reference>
<dbReference type="GO" id="GO:0004888">
    <property type="term" value="F:transmembrane signaling receptor activity"/>
    <property type="evidence" value="ECO:0007669"/>
    <property type="project" value="TreeGrafter"/>
</dbReference>
<proteinExistence type="predicted"/>
<dbReference type="GO" id="GO:0007166">
    <property type="term" value="P:cell surface receptor signaling pathway"/>
    <property type="evidence" value="ECO:0007669"/>
    <property type="project" value="TreeGrafter"/>
</dbReference>
<dbReference type="PANTHER" id="PTHR11481">
    <property type="entry name" value="IMMUNOGLOBULIN FC RECEPTOR"/>
    <property type="match status" value="1"/>
</dbReference>
<name>A0AAQ5WXY3_AMPOC</name>
<dbReference type="Ensembl" id="ENSAOCT00000062473.1">
    <property type="protein sequence ID" value="ENSAOCP00000033402.1"/>
    <property type="gene ID" value="ENSAOCG00000032554.1"/>
</dbReference>